<evidence type="ECO:0000256" key="1">
    <source>
        <dbReference type="ARBA" id="ARBA00008791"/>
    </source>
</evidence>
<dbReference type="Gene3D" id="3.40.50.620">
    <property type="entry name" value="HUPs"/>
    <property type="match status" value="1"/>
</dbReference>
<protein>
    <submittedName>
        <fullName evidence="3">Universal stress protein</fullName>
    </submittedName>
</protein>
<feature type="domain" description="UspA" evidence="2">
    <location>
        <begin position="3"/>
        <end position="141"/>
    </location>
</feature>
<dbReference type="PRINTS" id="PR01438">
    <property type="entry name" value="UNVRSLSTRESS"/>
</dbReference>
<dbReference type="InterPro" id="IPR014729">
    <property type="entry name" value="Rossmann-like_a/b/a_fold"/>
</dbReference>
<dbReference type="AlphaFoldDB" id="A0A7C3F0Y5"/>
<reference evidence="3" key="1">
    <citation type="journal article" date="2020" name="mSystems">
        <title>Genome- and Community-Level Interaction Insights into Carbon Utilization and Element Cycling Functions of Hydrothermarchaeota in Hydrothermal Sediment.</title>
        <authorList>
            <person name="Zhou Z."/>
            <person name="Liu Y."/>
            <person name="Xu W."/>
            <person name="Pan J."/>
            <person name="Luo Z.H."/>
            <person name="Li M."/>
        </authorList>
    </citation>
    <scope>NUCLEOTIDE SEQUENCE [LARGE SCALE GENOMIC DNA]</scope>
    <source>
        <strain evidence="3">SpSt-468</strain>
    </source>
</reference>
<dbReference type="SUPFAM" id="SSF52402">
    <property type="entry name" value="Adenine nucleotide alpha hydrolases-like"/>
    <property type="match status" value="1"/>
</dbReference>
<dbReference type="InterPro" id="IPR006015">
    <property type="entry name" value="Universal_stress_UspA"/>
</dbReference>
<evidence type="ECO:0000259" key="2">
    <source>
        <dbReference type="Pfam" id="PF00582"/>
    </source>
</evidence>
<dbReference type="Pfam" id="PF00582">
    <property type="entry name" value="Usp"/>
    <property type="match status" value="1"/>
</dbReference>
<dbReference type="CDD" id="cd00293">
    <property type="entry name" value="USP-like"/>
    <property type="match status" value="1"/>
</dbReference>
<name>A0A7C3F0Y5_9CREN</name>
<dbReference type="PANTHER" id="PTHR46268">
    <property type="entry name" value="STRESS RESPONSE PROTEIN NHAX"/>
    <property type="match status" value="1"/>
</dbReference>
<accession>A0A7C3F0Y5</accession>
<organism evidence="3">
    <name type="scientific">Candidatus Methanomethylicus mesodigestus</name>
    <dbReference type="NCBI Taxonomy" id="1867258"/>
    <lineage>
        <taxon>Archaea</taxon>
        <taxon>Thermoproteota</taxon>
        <taxon>Methanosuratincolia</taxon>
        <taxon>Candidatus Methanomethylicales</taxon>
        <taxon>Candidatus Methanomethylicaceae</taxon>
        <taxon>Candidatus Methanomethylicus</taxon>
    </lineage>
</organism>
<sequence>MEIKRILAPVDGSDYMKHEIEWACTFAKLFSADLTLLHVVAMPVTSELSGMPIASKQLEEAGRQILAEAASLARSCGIEPKIKIDFSVGNPGVRITKIAQEESADLIVIGAKGKSRIRELLMGSVANTVVNNASCLVLVVHSCGD</sequence>
<evidence type="ECO:0000313" key="3">
    <source>
        <dbReference type="EMBL" id="HFK19808.1"/>
    </source>
</evidence>
<proteinExistence type="inferred from homology"/>
<gene>
    <name evidence="3" type="ORF">ENS19_00820</name>
</gene>
<comment type="caution">
    <text evidence="3">The sequence shown here is derived from an EMBL/GenBank/DDBJ whole genome shotgun (WGS) entry which is preliminary data.</text>
</comment>
<dbReference type="PANTHER" id="PTHR46268:SF6">
    <property type="entry name" value="UNIVERSAL STRESS PROTEIN UP12"/>
    <property type="match status" value="1"/>
</dbReference>
<dbReference type="InterPro" id="IPR006016">
    <property type="entry name" value="UspA"/>
</dbReference>
<dbReference type="EMBL" id="DSTX01000001">
    <property type="protein sequence ID" value="HFK19808.1"/>
    <property type="molecule type" value="Genomic_DNA"/>
</dbReference>
<comment type="similarity">
    <text evidence="1">Belongs to the universal stress protein A family.</text>
</comment>